<evidence type="ECO:0000259" key="5">
    <source>
        <dbReference type="Pfam" id="PF09095"/>
    </source>
</evidence>
<dbReference type="InterPro" id="IPR015179">
    <property type="entry name" value="A-amylase/a-glucTrfase_C"/>
</dbReference>
<dbReference type="GO" id="GO:0005576">
    <property type="term" value="C:extracellular region"/>
    <property type="evidence" value="ECO:0007669"/>
    <property type="project" value="TreeGrafter"/>
</dbReference>
<reference evidence="6 7" key="1">
    <citation type="submission" date="2019-02" db="EMBL/GenBank/DDBJ databases">
        <title>Deep-cultivation of Planctomycetes and their phenomic and genomic characterization uncovers novel biology.</title>
        <authorList>
            <person name="Wiegand S."/>
            <person name="Jogler M."/>
            <person name="Boedeker C."/>
            <person name="Pinto D."/>
            <person name="Vollmers J."/>
            <person name="Rivas-Marin E."/>
            <person name="Kohn T."/>
            <person name="Peeters S.H."/>
            <person name="Heuer A."/>
            <person name="Rast P."/>
            <person name="Oberbeckmann S."/>
            <person name="Bunk B."/>
            <person name="Jeske O."/>
            <person name="Meyerdierks A."/>
            <person name="Storesund J.E."/>
            <person name="Kallscheuer N."/>
            <person name="Luecker S."/>
            <person name="Lage O.M."/>
            <person name="Pohl T."/>
            <person name="Merkel B.J."/>
            <person name="Hornburger P."/>
            <person name="Mueller R.-W."/>
            <person name="Bruemmer F."/>
            <person name="Labrenz M."/>
            <person name="Spormann A.M."/>
            <person name="Op den Camp H."/>
            <person name="Overmann J."/>
            <person name="Amann R."/>
            <person name="Jetten M.S.M."/>
            <person name="Mascher T."/>
            <person name="Medema M.H."/>
            <person name="Devos D.P."/>
            <person name="Kaster A.-K."/>
            <person name="Ovreas L."/>
            <person name="Rohde M."/>
            <person name="Galperin M.Y."/>
            <person name="Jogler C."/>
        </authorList>
    </citation>
    <scope>NUCLEOTIDE SEQUENCE [LARGE SCALE GENOMIC DNA]</scope>
    <source>
        <strain evidence="6 7">EC9</strain>
    </source>
</reference>
<dbReference type="KEGG" id="ruv:EC9_28480"/>
<proteinExistence type="inferred from homology"/>
<feature type="domain" description="Alpha-amylase/4-alpha-glucanotransferase C-terminal" evidence="5">
    <location>
        <begin position="414"/>
        <end position="700"/>
    </location>
</feature>
<dbReference type="InterPro" id="IPR011330">
    <property type="entry name" value="Glyco_hydro/deAcase_b/a-brl"/>
</dbReference>
<evidence type="ECO:0000256" key="1">
    <source>
        <dbReference type="ARBA" id="ARBA00006821"/>
    </source>
</evidence>
<dbReference type="CDD" id="cd10793">
    <property type="entry name" value="GH57N_TLGT_like"/>
    <property type="match status" value="1"/>
</dbReference>
<dbReference type="Pfam" id="PF03065">
    <property type="entry name" value="Glyco_hydro_57"/>
    <property type="match status" value="1"/>
</dbReference>
<keyword evidence="6" id="KW-0378">Hydrolase</keyword>
<dbReference type="GO" id="GO:0030979">
    <property type="term" value="P:alpha-glucan biosynthetic process"/>
    <property type="evidence" value="ECO:0007669"/>
    <property type="project" value="InterPro"/>
</dbReference>
<dbReference type="Pfam" id="PF09094">
    <property type="entry name" value="AmyA-A_glucT_m"/>
    <property type="match status" value="1"/>
</dbReference>
<name>A0A517M1A8_9BACT</name>
<sequence>MTPTAQLCLVLHNHQPIGNFDGVFEQAYQDSYLPFLEVFEPFDQLRISLHTSGPLMLWLAERHPEYLDRVRTLVQQGRVEIIGGPLYEPILSMLPSRDRIGQIRAYSQWIHEHLGTKVAGMWTPERVWESHFASDLADAGIGYTVLDDFHFHAAGLPKEQLTGYFVTEEDGRLLRVFPGSEQLRYLIPFAPVDQTIDYIRGVSQHQPGSVFVFGDDGEKFGTWPDTQQHVYGDGWLQRFFEALTDNRDWLATNTLAQAIDSTPSKGKIYLPDCSYREMTEWSLPVAQQVQFEDATHALQNDHERWQAIQPFVRGGFWRNFKVKYPEANEMYSRMLSVSRRLADTEGEIDVDAWRSAQDHLYRGQCNCSYWHGAFGGIYLPHLRNAVYHHLLTADNILNQQRYGSAAWVEATVEDYDFDGDQEVRLSSDKMVAWMAPARGGRMYELDMRSTAHNLLATMQRQPESYHRKVLAGPSVDGDAVASIHDRVIFKQEGLDQMLQYDRYPRKSLMDHFLDEDATIDAVSKGDAIERGDFVDLPYEAKLRRAANRIQVQMRRDGNAWGIPLSITKAVTLAGGSDELEIAYLLEDLPLDRPLHFAIELNFAGLPSGADDRYFSDLQGERLGQLGKRLDLHSASGIQLTDEWLGVDVGLSIDRPSGLWAFPVESVSQSEGGFELVHQSVCVMPHWIINCENDGRWAVTMRLSIRDRNAKSSSQQHDVDQAVVV</sequence>
<dbReference type="SUPFAM" id="SSF88688">
    <property type="entry name" value="Families 57/38 glycoside transferase middle domain"/>
    <property type="match status" value="1"/>
</dbReference>
<dbReference type="PANTHER" id="PTHR41695">
    <property type="entry name" value="1,4-ALPHA-GLUCAN BRANCHING ENZYME RV3031-RELATED"/>
    <property type="match status" value="1"/>
</dbReference>
<dbReference type="OrthoDB" id="8476at2"/>
<evidence type="ECO:0000259" key="4">
    <source>
        <dbReference type="Pfam" id="PF09094"/>
    </source>
</evidence>
<keyword evidence="6" id="KW-0326">Glycosidase</keyword>
<gene>
    <name evidence="6" type="primary">amyA</name>
    <name evidence="6" type="ORF">EC9_28480</name>
</gene>
<keyword evidence="2" id="KW-0119">Carbohydrate metabolism</keyword>
<keyword evidence="7" id="KW-1185">Reference proteome</keyword>
<dbReference type="InterPro" id="IPR015178">
    <property type="entry name" value="A-amylase/a-glucTrfase_central"/>
</dbReference>
<dbReference type="AlphaFoldDB" id="A0A517M1A8"/>
<dbReference type="InterPro" id="IPR028995">
    <property type="entry name" value="Glyco_hydro_57/38_cen_sf"/>
</dbReference>
<evidence type="ECO:0000313" key="6">
    <source>
        <dbReference type="EMBL" id="QDS88657.1"/>
    </source>
</evidence>
<dbReference type="GO" id="GO:0004556">
    <property type="term" value="F:alpha-amylase activity"/>
    <property type="evidence" value="ECO:0007669"/>
    <property type="project" value="UniProtKB-EC"/>
</dbReference>
<dbReference type="GO" id="GO:0030246">
    <property type="term" value="F:carbohydrate binding"/>
    <property type="evidence" value="ECO:0007669"/>
    <property type="project" value="InterPro"/>
</dbReference>
<accession>A0A517M1A8</accession>
<dbReference type="Gene3D" id="3.20.110.20">
    <property type="match status" value="1"/>
</dbReference>
<feature type="domain" description="Glycoside hydrolase family 57 N-terminal" evidence="3">
    <location>
        <begin position="9"/>
        <end position="271"/>
    </location>
</feature>
<evidence type="ECO:0000256" key="2">
    <source>
        <dbReference type="ARBA" id="ARBA00023277"/>
    </source>
</evidence>
<dbReference type="SUPFAM" id="SSF88713">
    <property type="entry name" value="Glycoside hydrolase/deacetylase"/>
    <property type="match status" value="1"/>
</dbReference>
<dbReference type="InterPro" id="IPR004300">
    <property type="entry name" value="Glyco_hydro_57_N"/>
</dbReference>
<organism evidence="6 7">
    <name type="scientific">Rosistilla ulvae</name>
    <dbReference type="NCBI Taxonomy" id="1930277"/>
    <lineage>
        <taxon>Bacteria</taxon>
        <taxon>Pseudomonadati</taxon>
        <taxon>Planctomycetota</taxon>
        <taxon>Planctomycetia</taxon>
        <taxon>Pirellulales</taxon>
        <taxon>Pirellulaceae</taxon>
        <taxon>Rosistilla</taxon>
    </lineage>
</organism>
<dbReference type="InterPro" id="IPR014718">
    <property type="entry name" value="GH-type_carb-bd"/>
</dbReference>
<dbReference type="InterPro" id="IPR011013">
    <property type="entry name" value="Gal_mutarotase_sf_dom"/>
</dbReference>
<dbReference type="RefSeq" id="WP_145346027.1">
    <property type="nucleotide sequence ID" value="NZ_CP036261.1"/>
</dbReference>
<feature type="domain" description="Alpha-amylase/4-alpha-glucanotransferase central" evidence="4">
    <location>
        <begin position="315"/>
        <end position="396"/>
    </location>
</feature>
<dbReference type="Pfam" id="PF09095">
    <property type="entry name" value="AmyA-gluTrfs_C"/>
    <property type="match status" value="1"/>
</dbReference>
<dbReference type="Proteomes" id="UP000319557">
    <property type="component" value="Chromosome"/>
</dbReference>
<protein>
    <submittedName>
        <fullName evidence="6">Alpha-amylase 1</fullName>
        <ecNumber evidence="6">3.2.1.1</ecNumber>
    </submittedName>
</protein>
<evidence type="ECO:0000313" key="7">
    <source>
        <dbReference type="Proteomes" id="UP000319557"/>
    </source>
</evidence>
<dbReference type="EMBL" id="CP036261">
    <property type="protein sequence ID" value="QDS88657.1"/>
    <property type="molecule type" value="Genomic_DNA"/>
</dbReference>
<dbReference type="SUPFAM" id="SSF74650">
    <property type="entry name" value="Galactose mutarotase-like"/>
    <property type="match status" value="1"/>
</dbReference>
<dbReference type="Gene3D" id="2.70.98.10">
    <property type="match status" value="1"/>
</dbReference>
<dbReference type="GO" id="GO:0003844">
    <property type="term" value="F:1,4-alpha-glucan branching enzyme activity"/>
    <property type="evidence" value="ECO:0007669"/>
    <property type="project" value="InterPro"/>
</dbReference>
<dbReference type="InterPro" id="IPR040042">
    <property type="entry name" value="Branching_enz_MT3115-like"/>
</dbReference>
<dbReference type="PANTHER" id="PTHR41695:SF1">
    <property type="entry name" value="1,4-ALPHA-GLUCAN BRANCHING ENZYME TK1436"/>
    <property type="match status" value="1"/>
</dbReference>
<dbReference type="EC" id="3.2.1.1" evidence="6"/>
<evidence type="ECO:0000259" key="3">
    <source>
        <dbReference type="Pfam" id="PF03065"/>
    </source>
</evidence>
<comment type="similarity">
    <text evidence="1">Belongs to the glycosyl hydrolase 57 family.</text>
</comment>